<evidence type="ECO:0000256" key="3">
    <source>
        <dbReference type="PROSITE-ProRule" id="PRU01052"/>
    </source>
</evidence>
<evidence type="ECO:0000259" key="4">
    <source>
        <dbReference type="PROSITE" id="PS51715"/>
    </source>
</evidence>
<reference evidence="5" key="2">
    <citation type="submission" date="2025-09" db="UniProtKB">
        <authorList>
            <consortium name="Ensembl"/>
        </authorList>
    </citation>
    <scope>IDENTIFICATION</scope>
</reference>
<dbReference type="GO" id="GO:0003924">
    <property type="term" value="F:GTPase activity"/>
    <property type="evidence" value="ECO:0007669"/>
    <property type="project" value="InterPro"/>
</dbReference>
<dbReference type="Gene3D" id="3.40.50.300">
    <property type="entry name" value="P-loop containing nucleotide triphosphate hydrolases"/>
    <property type="match status" value="1"/>
</dbReference>
<dbReference type="GO" id="GO:0005525">
    <property type="term" value="F:GTP binding"/>
    <property type="evidence" value="ECO:0007669"/>
    <property type="project" value="UniProtKB-KW"/>
</dbReference>
<keyword evidence="2" id="KW-0342">GTP-binding</keyword>
<dbReference type="GeneTree" id="ENSGT00940000156840"/>
<dbReference type="Ensembl" id="ENSCWAT00000020050.1">
    <property type="protein sequence ID" value="ENSCWAP00000018476.1"/>
    <property type="gene ID" value="ENSCWAG00000014213.1"/>
</dbReference>
<accession>A0A8C3WW44</accession>
<protein>
    <recommendedName>
        <fullName evidence="4">GB1/RHD3-type G domain-containing protein</fullName>
    </recommendedName>
</protein>
<feature type="domain" description="GB1/RHD3-type G" evidence="4">
    <location>
        <begin position="35"/>
        <end position="144"/>
    </location>
</feature>
<sequence>MASEVHMPRPQRLIENVDGRLLVNPKALKILSAIRQPVVVVAIVGPYRTGKSYLMNRLAGKNKGFSLGSTVQSHTKGIWMWCVPHPRKQDHTLVLLDTEGLGDVEKGDSQNDCWLFALAVLLSSTLVYNSMGTINQQAMDQLQYPFCGLDSRKCRKEELHFVTSYRCGQLRRINSFRSPLLRESHYAQQPRFPQSPPEAQEFLVPHDPRHSAAQGSLSPLSDFIFLGHSDLRSFPCVI</sequence>
<evidence type="ECO:0000313" key="5">
    <source>
        <dbReference type="Ensembl" id="ENSCWAP00000018476.1"/>
    </source>
</evidence>
<name>A0A8C3WW44_9CETA</name>
<evidence type="ECO:0000256" key="1">
    <source>
        <dbReference type="ARBA" id="ARBA00022741"/>
    </source>
</evidence>
<dbReference type="InterPro" id="IPR030386">
    <property type="entry name" value="G_GB1_RHD3_dom"/>
</dbReference>
<proteinExistence type="inferred from homology"/>
<reference evidence="5" key="1">
    <citation type="submission" date="2025-08" db="UniProtKB">
        <authorList>
            <consortium name="Ensembl"/>
        </authorList>
    </citation>
    <scope>IDENTIFICATION</scope>
</reference>
<dbReference type="PANTHER" id="PTHR10751">
    <property type="entry name" value="GUANYLATE BINDING PROTEIN"/>
    <property type="match status" value="1"/>
</dbReference>
<evidence type="ECO:0000256" key="2">
    <source>
        <dbReference type="ARBA" id="ARBA00023134"/>
    </source>
</evidence>
<dbReference type="SUPFAM" id="SSF52540">
    <property type="entry name" value="P-loop containing nucleoside triphosphate hydrolases"/>
    <property type="match status" value="1"/>
</dbReference>
<dbReference type="AlphaFoldDB" id="A0A8C3WW44"/>
<dbReference type="PROSITE" id="PS51715">
    <property type="entry name" value="G_GB1_RHD3"/>
    <property type="match status" value="1"/>
</dbReference>
<dbReference type="InterPro" id="IPR015894">
    <property type="entry name" value="Guanylate-bd_N"/>
</dbReference>
<organism evidence="5 6">
    <name type="scientific">Catagonus wagneri</name>
    <name type="common">Chacoan peccary</name>
    <dbReference type="NCBI Taxonomy" id="51154"/>
    <lineage>
        <taxon>Eukaryota</taxon>
        <taxon>Metazoa</taxon>
        <taxon>Chordata</taxon>
        <taxon>Craniata</taxon>
        <taxon>Vertebrata</taxon>
        <taxon>Euteleostomi</taxon>
        <taxon>Mammalia</taxon>
        <taxon>Eutheria</taxon>
        <taxon>Laurasiatheria</taxon>
        <taxon>Artiodactyla</taxon>
        <taxon>Suina</taxon>
        <taxon>Tayassuidae</taxon>
        <taxon>Catagonus</taxon>
    </lineage>
</organism>
<dbReference type="Proteomes" id="UP000694540">
    <property type="component" value="Unplaced"/>
</dbReference>
<dbReference type="CDD" id="cd01851">
    <property type="entry name" value="GBP"/>
    <property type="match status" value="1"/>
</dbReference>
<dbReference type="InterPro" id="IPR027417">
    <property type="entry name" value="P-loop_NTPase"/>
</dbReference>
<evidence type="ECO:0000313" key="6">
    <source>
        <dbReference type="Proteomes" id="UP000694540"/>
    </source>
</evidence>
<comment type="similarity">
    <text evidence="3">Belongs to the TRAFAC class dynamin-like GTPase superfamily. GB1/RHD3 GTPase family.</text>
</comment>
<keyword evidence="1" id="KW-0547">Nucleotide-binding</keyword>
<dbReference type="Pfam" id="PF02263">
    <property type="entry name" value="GBP"/>
    <property type="match status" value="1"/>
</dbReference>
<keyword evidence="6" id="KW-1185">Reference proteome</keyword>